<comment type="caution">
    <text evidence="4">The sequence shown here is derived from an EMBL/GenBank/DDBJ whole genome shotgun (WGS) entry which is preliminary data.</text>
</comment>
<dbReference type="EMBL" id="CAJGYO010000007">
    <property type="protein sequence ID" value="CAD6244497.1"/>
    <property type="molecule type" value="Genomic_DNA"/>
</dbReference>
<dbReference type="InterPro" id="IPR000640">
    <property type="entry name" value="EFG_V-like"/>
</dbReference>
<dbReference type="Pfam" id="PF00679">
    <property type="entry name" value="EFG_C"/>
    <property type="match status" value="1"/>
</dbReference>
<dbReference type="Pfam" id="PF00009">
    <property type="entry name" value="GTP_EFTU"/>
    <property type="match status" value="1"/>
</dbReference>
<sequence length="811" mass="88987">MPAAASVADPRLVRNTCILAHVDHGKTSLADHLVASGGSGLLHPKLAGSARFMDHLPEEQRRAITMKSSSVALRHAHPTGVHRVNLIDSPGHADFCSEVSAAARLSDSALIVVDAAKGVRVQTHAALRQAFVERLRLRPCLVLNKLDHLITDLLLSPEDAYARLRGIVAEKTGASRSKLLMGFWGPYCIDKKKKAVLPLSKEATGSGEDQQPMFVEYVLRPLWKVYQRGRRPNSAKWMDDNVVSFFKLVVSPRELNSEDPKVSLHAVMRAWLPLADSVMEMLVECTPDPIAAQAFRVARLMPGRRTAAANHTCSIVAEAELVRNCVVACSASASAPIVVCVSKMFAVPYTMLPCKGLNGEELLIHSESEPEGECFLAFARVFSGVLCAGQKVFVLSPLYDSVKGHDALGKNVQEVELHGLYEMLEQDLRPVPSVAAGHVVAIQGLGQHVLNSATLSSTKNCWPFSSMTFQVSPMLKVAVEPSNPADLGALVKGLKLLNKADPLVVYTVSQRGEHVLAAAGQVHLDRCIKDLQERFAKVQLGVSKPLVSFKETIQGEGVGLMGSMKAQQGFVERTTPNGRFNVRVQVIRLPNALTKVLAESEELLGQILDRKSSQLDQDGGNSTTMLRQRLICAIDSELEAISEQVENEKLERYRKTLVGYLQRIWAQGGRVLHMLDQISFFCLTLNQIVVSQQAQMERKVLKEEIQEGTSLFTVQAHLPVAESSDFSEKLRKRTSGAASAILAFSHWEVIPQDPFFTPKTPEEIEEFGDGSSIGPNLAKKLMNSVRRRKGLHVEEKVVEHGTKQRTLAKKV</sequence>
<dbReference type="InterPro" id="IPR000795">
    <property type="entry name" value="T_Tr_GTP-bd_dom"/>
</dbReference>
<evidence type="ECO:0000313" key="5">
    <source>
        <dbReference type="Proteomes" id="UP000604825"/>
    </source>
</evidence>
<evidence type="ECO:0000313" key="4">
    <source>
        <dbReference type="EMBL" id="CAD6244497.1"/>
    </source>
</evidence>
<name>A0A811PQQ4_9POAL</name>
<reference evidence="4" key="1">
    <citation type="submission" date="2020-10" db="EMBL/GenBank/DDBJ databases">
        <authorList>
            <person name="Han B."/>
            <person name="Lu T."/>
            <person name="Zhao Q."/>
            <person name="Huang X."/>
            <person name="Zhao Y."/>
        </authorList>
    </citation>
    <scope>NUCLEOTIDE SEQUENCE</scope>
</reference>
<evidence type="ECO:0000259" key="3">
    <source>
        <dbReference type="PROSITE" id="PS51722"/>
    </source>
</evidence>
<dbReference type="FunFam" id="3.30.70.870:FF:000002">
    <property type="entry name" value="Translation elongation factor 2"/>
    <property type="match status" value="1"/>
</dbReference>
<dbReference type="CDD" id="cd16268">
    <property type="entry name" value="EF2_II"/>
    <property type="match status" value="1"/>
</dbReference>
<dbReference type="SUPFAM" id="SSF54980">
    <property type="entry name" value="EF-G C-terminal domain-like"/>
    <property type="match status" value="2"/>
</dbReference>
<dbReference type="PANTHER" id="PTHR42908:SF22">
    <property type="entry name" value="ELONGATION FACTOR EFG DOMAIN-CONTAINING PROTEIN"/>
    <property type="match status" value="1"/>
</dbReference>
<dbReference type="AlphaFoldDB" id="A0A811PQQ4"/>
<dbReference type="SUPFAM" id="SSF50447">
    <property type="entry name" value="Translation proteins"/>
    <property type="match status" value="1"/>
</dbReference>
<dbReference type="Gene3D" id="2.40.30.10">
    <property type="entry name" value="Translation factors"/>
    <property type="match status" value="1"/>
</dbReference>
<dbReference type="InterPro" id="IPR009000">
    <property type="entry name" value="Transl_B-barrel_sf"/>
</dbReference>
<organism evidence="4 5">
    <name type="scientific">Miscanthus lutarioriparius</name>
    <dbReference type="NCBI Taxonomy" id="422564"/>
    <lineage>
        <taxon>Eukaryota</taxon>
        <taxon>Viridiplantae</taxon>
        <taxon>Streptophyta</taxon>
        <taxon>Embryophyta</taxon>
        <taxon>Tracheophyta</taxon>
        <taxon>Spermatophyta</taxon>
        <taxon>Magnoliopsida</taxon>
        <taxon>Liliopsida</taxon>
        <taxon>Poales</taxon>
        <taxon>Poaceae</taxon>
        <taxon>PACMAD clade</taxon>
        <taxon>Panicoideae</taxon>
        <taxon>Andropogonodae</taxon>
        <taxon>Andropogoneae</taxon>
        <taxon>Saccharinae</taxon>
        <taxon>Miscanthus</taxon>
    </lineage>
</organism>
<evidence type="ECO:0000256" key="2">
    <source>
        <dbReference type="ARBA" id="ARBA00023134"/>
    </source>
</evidence>
<keyword evidence="5" id="KW-1185">Reference proteome</keyword>
<keyword evidence="1" id="KW-0547">Nucleotide-binding</keyword>
<dbReference type="GO" id="GO:0005829">
    <property type="term" value="C:cytosol"/>
    <property type="evidence" value="ECO:0007669"/>
    <property type="project" value="TreeGrafter"/>
</dbReference>
<dbReference type="Gene3D" id="3.30.70.870">
    <property type="entry name" value="Elongation Factor G (Translational Gtpase), domain 3"/>
    <property type="match status" value="1"/>
</dbReference>
<dbReference type="SUPFAM" id="SSF52540">
    <property type="entry name" value="P-loop containing nucleoside triphosphate hydrolases"/>
    <property type="match status" value="1"/>
</dbReference>
<dbReference type="Gene3D" id="3.30.70.240">
    <property type="match status" value="1"/>
</dbReference>
<proteinExistence type="predicted"/>
<dbReference type="GO" id="GO:0043022">
    <property type="term" value="F:ribosome binding"/>
    <property type="evidence" value="ECO:0007669"/>
    <property type="project" value="TreeGrafter"/>
</dbReference>
<gene>
    <name evidence="4" type="ORF">NCGR_LOCUS29175</name>
</gene>
<dbReference type="GO" id="GO:0005525">
    <property type="term" value="F:GTP binding"/>
    <property type="evidence" value="ECO:0007669"/>
    <property type="project" value="UniProtKB-KW"/>
</dbReference>
<dbReference type="GO" id="GO:0042256">
    <property type="term" value="P:cytosolic ribosome assembly"/>
    <property type="evidence" value="ECO:0007669"/>
    <property type="project" value="TreeGrafter"/>
</dbReference>
<dbReference type="PROSITE" id="PS51722">
    <property type="entry name" value="G_TR_2"/>
    <property type="match status" value="1"/>
</dbReference>
<dbReference type="CDD" id="cd16261">
    <property type="entry name" value="EF2_snRNP_III"/>
    <property type="match status" value="1"/>
</dbReference>
<dbReference type="Gene3D" id="3.90.1430.10">
    <property type="entry name" value="Yeast translation eEF2 (G' domain)"/>
    <property type="match status" value="1"/>
</dbReference>
<dbReference type="GO" id="GO:1990904">
    <property type="term" value="C:ribonucleoprotein complex"/>
    <property type="evidence" value="ECO:0007669"/>
    <property type="project" value="TreeGrafter"/>
</dbReference>
<dbReference type="InterPro" id="IPR027417">
    <property type="entry name" value="P-loop_NTPase"/>
</dbReference>
<feature type="domain" description="Tr-type G" evidence="3">
    <location>
        <begin position="11"/>
        <end position="222"/>
    </location>
</feature>
<dbReference type="Proteomes" id="UP000604825">
    <property type="component" value="Unassembled WGS sequence"/>
</dbReference>
<evidence type="ECO:0000256" key="1">
    <source>
        <dbReference type="ARBA" id="ARBA00022741"/>
    </source>
</evidence>
<dbReference type="OrthoDB" id="364892at2759"/>
<protein>
    <recommendedName>
        <fullName evidence="3">Tr-type G domain-containing protein</fullName>
    </recommendedName>
</protein>
<dbReference type="GO" id="GO:0003924">
    <property type="term" value="F:GTPase activity"/>
    <property type="evidence" value="ECO:0007669"/>
    <property type="project" value="InterPro"/>
</dbReference>
<dbReference type="PANTHER" id="PTHR42908">
    <property type="entry name" value="TRANSLATION ELONGATION FACTOR-RELATED"/>
    <property type="match status" value="1"/>
</dbReference>
<dbReference type="InterPro" id="IPR035647">
    <property type="entry name" value="EFG_III/V"/>
</dbReference>
<dbReference type="PRINTS" id="PR00315">
    <property type="entry name" value="ELONGATNFCT"/>
</dbReference>
<accession>A0A811PQQ4</accession>
<keyword evidence="2" id="KW-0342">GTP-binding</keyword>
<dbReference type="Gene3D" id="3.40.50.300">
    <property type="entry name" value="P-loop containing nucleotide triphosphate hydrolases"/>
    <property type="match status" value="1"/>
</dbReference>